<evidence type="ECO:0000256" key="6">
    <source>
        <dbReference type="ARBA" id="ARBA00023125"/>
    </source>
</evidence>
<dbReference type="Gene3D" id="1.10.10.60">
    <property type="entry name" value="Homeodomain-like"/>
    <property type="match status" value="2"/>
</dbReference>
<keyword evidence="5" id="KW-0805">Transcription regulation</keyword>
<feature type="domain" description="Response regulatory" evidence="10">
    <location>
        <begin position="3"/>
        <end position="121"/>
    </location>
</feature>
<dbReference type="GO" id="GO:0043565">
    <property type="term" value="F:sequence-specific DNA binding"/>
    <property type="evidence" value="ECO:0007669"/>
    <property type="project" value="InterPro"/>
</dbReference>
<comment type="subcellular location">
    <subcellularLocation>
        <location evidence="1">Cytoplasm</location>
    </subcellularLocation>
</comment>
<evidence type="ECO:0000256" key="2">
    <source>
        <dbReference type="ARBA" id="ARBA00022490"/>
    </source>
</evidence>
<feature type="modified residue" description="4-aspartylphosphate" evidence="8">
    <location>
        <position position="55"/>
    </location>
</feature>
<dbReference type="PROSITE" id="PS50110">
    <property type="entry name" value="RESPONSE_REGULATORY"/>
    <property type="match status" value="1"/>
</dbReference>
<dbReference type="SUPFAM" id="SSF52172">
    <property type="entry name" value="CheY-like"/>
    <property type="match status" value="1"/>
</dbReference>
<dbReference type="PANTHER" id="PTHR42713">
    <property type="entry name" value="HISTIDINE KINASE-RELATED"/>
    <property type="match status" value="1"/>
</dbReference>
<keyword evidence="3 8" id="KW-0597">Phosphoprotein</keyword>
<evidence type="ECO:0000256" key="1">
    <source>
        <dbReference type="ARBA" id="ARBA00004496"/>
    </source>
</evidence>
<dbReference type="InterPro" id="IPR018060">
    <property type="entry name" value="HTH_AraC"/>
</dbReference>
<dbReference type="InterPro" id="IPR051552">
    <property type="entry name" value="HptR"/>
</dbReference>
<keyword evidence="2" id="KW-0963">Cytoplasm</keyword>
<evidence type="ECO:0000256" key="5">
    <source>
        <dbReference type="ARBA" id="ARBA00023015"/>
    </source>
</evidence>
<keyword evidence="4" id="KW-0902">Two-component regulatory system</keyword>
<dbReference type="GO" id="GO:0000160">
    <property type="term" value="P:phosphorelay signal transduction system"/>
    <property type="evidence" value="ECO:0007669"/>
    <property type="project" value="UniProtKB-KW"/>
</dbReference>
<keyword evidence="12" id="KW-1185">Reference proteome</keyword>
<dbReference type="AlphaFoldDB" id="A0A926KRV7"/>
<dbReference type="Pfam" id="PF00072">
    <property type="entry name" value="Response_reg"/>
    <property type="match status" value="1"/>
</dbReference>
<protein>
    <submittedName>
        <fullName evidence="11">Response regulator</fullName>
    </submittedName>
</protein>
<dbReference type="PANTHER" id="PTHR42713:SF3">
    <property type="entry name" value="TRANSCRIPTIONAL REGULATORY PROTEIN HPTR"/>
    <property type="match status" value="1"/>
</dbReference>
<dbReference type="SUPFAM" id="SSF46689">
    <property type="entry name" value="Homeodomain-like"/>
    <property type="match status" value="1"/>
</dbReference>
<dbReference type="InterPro" id="IPR011006">
    <property type="entry name" value="CheY-like_superfamily"/>
</dbReference>
<dbReference type="GO" id="GO:0005737">
    <property type="term" value="C:cytoplasm"/>
    <property type="evidence" value="ECO:0007669"/>
    <property type="project" value="UniProtKB-SubCell"/>
</dbReference>
<evidence type="ECO:0000259" key="9">
    <source>
        <dbReference type="PROSITE" id="PS01124"/>
    </source>
</evidence>
<keyword evidence="7" id="KW-0804">Transcription</keyword>
<dbReference type="PROSITE" id="PS01124">
    <property type="entry name" value="HTH_ARAC_FAMILY_2"/>
    <property type="match status" value="1"/>
</dbReference>
<evidence type="ECO:0000256" key="4">
    <source>
        <dbReference type="ARBA" id="ARBA00023012"/>
    </source>
</evidence>
<dbReference type="Gene3D" id="3.40.50.2300">
    <property type="match status" value="1"/>
</dbReference>
<dbReference type="InterPro" id="IPR001789">
    <property type="entry name" value="Sig_transdc_resp-reg_receiver"/>
</dbReference>
<proteinExistence type="predicted"/>
<evidence type="ECO:0000256" key="7">
    <source>
        <dbReference type="ARBA" id="ARBA00023163"/>
    </source>
</evidence>
<evidence type="ECO:0000256" key="3">
    <source>
        <dbReference type="ARBA" id="ARBA00022553"/>
    </source>
</evidence>
<comment type="caution">
    <text evidence="11">The sequence shown here is derived from an EMBL/GenBank/DDBJ whole genome shotgun (WGS) entry which is preliminary data.</text>
</comment>
<sequence>MFNVLLVDDEPRALEGLQLMIEWQALGFQICGTCSNGAEALEIIDKLSIDLVVTDIRMPVMDGLSLIAEVKAKQGKTVKFVIVSGYGEFEYAKRAMRLGIHHYILKPVIAEEASELLHIIAQELEAESELVHMRAVADEEEAVAQLAGILHGVGDDIYNSETLKELSKRSVEWACVLVEAEDAYRWVVKEAARQYISACQLPMFLIEIGRGAFCVVIGSGDERGDWPDKIAKGLFQALLPRVSEGFFVAAGQPSLDLASLHSSYLTAQEAMNGKFFCDKPCVLFYSGNKHRGFSFRFEEIQTAYRIMDAMESFDDDRLNDGIDAAERAFHEKQLAPEMVKMIVIHIIYRSISLIREMDGDPQSLLRMNGIAELESSAMSLYEMFRLLRRFCLQSLEELRALRDNQSRGIIHEINAYMKNHYCESLTIKELAEKFYIHPVYLGQLFAKKNGVSFNEFLHDLRIGEAKRLFKETDLKSYQIAERVGYANYDKFIKQFAKRLGMNPNDFRKSL</sequence>
<organism evidence="11 12">
    <name type="scientific">Paenibacillus sedimenti</name>
    <dbReference type="NCBI Taxonomy" id="2770274"/>
    <lineage>
        <taxon>Bacteria</taxon>
        <taxon>Bacillati</taxon>
        <taxon>Bacillota</taxon>
        <taxon>Bacilli</taxon>
        <taxon>Bacillales</taxon>
        <taxon>Paenibacillaceae</taxon>
        <taxon>Paenibacillus</taxon>
    </lineage>
</organism>
<reference evidence="11" key="1">
    <citation type="submission" date="2020-09" db="EMBL/GenBank/DDBJ databases">
        <title>Draft Genome Sequence of Paenibacillus sp. WST5.</title>
        <authorList>
            <person name="Bao Z."/>
        </authorList>
    </citation>
    <scope>NUCLEOTIDE SEQUENCE</scope>
    <source>
        <strain evidence="11">WST5</strain>
    </source>
</reference>
<evidence type="ECO:0000259" key="10">
    <source>
        <dbReference type="PROSITE" id="PS50110"/>
    </source>
</evidence>
<dbReference type="GO" id="GO:0003700">
    <property type="term" value="F:DNA-binding transcription factor activity"/>
    <property type="evidence" value="ECO:0007669"/>
    <property type="project" value="InterPro"/>
</dbReference>
<keyword evidence="6" id="KW-0238">DNA-binding</keyword>
<name>A0A926KRV7_9BACL</name>
<dbReference type="Proteomes" id="UP000650466">
    <property type="component" value="Unassembled WGS sequence"/>
</dbReference>
<dbReference type="EMBL" id="JACVVD010000009">
    <property type="protein sequence ID" value="MBD0382939.1"/>
    <property type="molecule type" value="Genomic_DNA"/>
</dbReference>
<dbReference type="Pfam" id="PF12833">
    <property type="entry name" value="HTH_18"/>
    <property type="match status" value="1"/>
</dbReference>
<gene>
    <name evidence="11" type="ORF">ICC18_22780</name>
</gene>
<dbReference type="InterPro" id="IPR009057">
    <property type="entry name" value="Homeodomain-like_sf"/>
</dbReference>
<dbReference type="SMART" id="SM00448">
    <property type="entry name" value="REC"/>
    <property type="match status" value="1"/>
</dbReference>
<dbReference type="CDD" id="cd17536">
    <property type="entry name" value="REC_YesN-like"/>
    <property type="match status" value="1"/>
</dbReference>
<evidence type="ECO:0000256" key="8">
    <source>
        <dbReference type="PROSITE-ProRule" id="PRU00169"/>
    </source>
</evidence>
<evidence type="ECO:0000313" key="12">
    <source>
        <dbReference type="Proteomes" id="UP000650466"/>
    </source>
</evidence>
<dbReference type="SMART" id="SM00342">
    <property type="entry name" value="HTH_ARAC"/>
    <property type="match status" value="1"/>
</dbReference>
<accession>A0A926KRV7</accession>
<dbReference type="RefSeq" id="WP_188176729.1">
    <property type="nucleotide sequence ID" value="NZ_JACVVD010000009.1"/>
</dbReference>
<feature type="domain" description="HTH araC/xylS-type" evidence="9">
    <location>
        <begin position="411"/>
        <end position="509"/>
    </location>
</feature>
<evidence type="ECO:0000313" key="11">
    <source>
        <dbReference type="EMBL" id="MBD0382939.1"/>
    </source>
</evidence>